<dbReference type="Gene3D" id="3.40.50.261">
    <property type="entry name" value="Succinyl-CoA synthetase domains"/>
    <property type="match status" value="2"/>
</dbReference>
<dbReference type="EMBL" id="CAQQ02067830">
    <property type="status" value="NOT_ANNOTATED_CDS"/>
    <property type="molecule type" value="Genomic_DNA"/>
</dbReference>
<dbReference type="PANTHER" id="PTHR11815">
    <property type="entry name" value="SUCCINYL-COA SYNTHETASE BETA CHAIN"/>
    <property type="match status" value="1"/>
</dbReference>
<keyword evidence="1" id="KW-0547">Nucleotide-binding</keyword>
<dbReference type="PANTHER" id="PTHR11815:SF10">
    <property type="entry name" value="SUCCINATE--COA LIGASE [GDP-FORMING] SUBUNIT BETA, MITOCHONDRIAL"/>
    <property type="match status" value="1"/>
</dbReference>
<dbReference type="Pfam" id="PF00549">
    <property type="entry name" value="Ligase_CoA"/>
    <property type="match status" value="2"/>
</dbReference>
<dbReference type="GO" id="GO:0005739">
    <property type="term" value="C:mitochondrion"/>
    <property type="evidence" value="ECO:0007669"/>
    <property type="project" value="TreeGrafter"/>
</dbReference>
<protein>
    <recommendedName>
        <fullName evidence="2">ATP-citrate synthase/succinyl-CoA ligase C-terminal domain-containing protein</fullName>
    </recommendedName>
</protein>
<dbReference type="GO" id="GO:0006104">
    <property type="term" value="P:succinyl-CoA metabolic process"/>
    <property type="evidence" value="ECO:0007669"/>
    <property type="project" value="TreeGrafter"/>
</dbReference>
<dbReference type="FunFam" id="3.40.50.261:FF:000001">
    <property type="entry name" value="Succinate--CoA ligase [ADP-forming] subunit beta"/>
    <property type="match status" value="2"/>
</dbReference>
<dbReference type="EMBL" id="CAQQ02067829">
    <property type="status" value="NOT_ANNOTATED_CDS"/>
    <property type="molecule type" value="Genomic_DNA"/>
</dbReference>
<feature type="domain" description="ATP-citrate synthase/succinyl-CoA ligase C-terminal" evidence="2">
    <location>
        <begin position="107"/>
        <end position="198"/>
    </location>
</feature>
<dbReference type="SUPFAM" id="SSF52210">
    <property type="entry name" value="Succinyl-CoA synthetase domains"/>
    <property type="match status" value="2"/>
</dbReference>
<evidence type="ECO:0000259" key="2">
    <source>
        <dbReference type="Pfam" id="PF00549"/>
    </source>
</evidence>
<dbReference type="GO" id="GO:0004776">
    <property type="term" value="F:succinate-CoA ligase (GDP-forming) activity"/>
    <property type="evidence" value="ECO:0007669"/>
    <property type="project" value="TreeGrafter"/>
</dbReference>
<evidence type="ECO:0000256" key="1">
    <source>
        <dbReference type="ARBA" id="ARBA00022741"/>
    </source>
</evidence>
<organism evidence="3 4">
    <name type="scientific">Megaselia scalaris</name>
    <name type="common">Humpbacked fly</name>
    <name type="synonym">Phora scalaris</name>
    <dbReference type="NCBI Taxonomy" id="36166"/>
    <lineage>
        <taxon>Eukaryota</taxon>
        <taxon>Metazoa</taxon>
        <taxon>Ecdysozoa</taxon>
        <taxon>Arthropoda</taxon>
        <taxon>Hexapoda</taxon>
        <taxon>Insecta</taxon>
        <taxon>Pterygota</taxon>
        <taxon>Neoptera</taxon>
        <taxon>Endopterygota</taxon>
        <taxon>Diptera</taxon>
        <taxon>Brachycera</taxon>
        <taxon>Muscomorpha</taxon>
        <taxon>Platypezoidea</taxon>
        <taxon>Phoridae</taxon>
        <taxon>Megaseliini</taxon>
        <taxon>Megaselia</taxon>
    </lineage>
</organism>
<dbReference type="STRING" id="36166.T1H1Q9"/>
<evidence type="ECO:0000313" key="3">
    <source>
        <dbReference type="EnsemblMetazoa" id="MESCA010126-PA"/>
    </source>
</evidence>
<reference evidence="4" key="1">
    <citation type="submission" date="2013-02" db="EMBL/GenBank/DDBJ databases">
        <authorList>
            <person name="Hughes D."/>
        </authorList>
    </citation>
    <scope>NUCLEOTIDE SEQUENCE</scope>
    <source>
        <strain>Durham</strain>
        <strain evidence="4">NC isolate 2 -- Noor lab</strain>
    </source>
</reference>
<dbReference type="GO" id="GO:0042709">
    <property type="term" value="C:succinate-CoA ligase complex"/>
    <property type="evidence" value="ECO:0007669"/>
    <property type="project" value="TreeGrafter"/>
</dbReference>
<dbReference type="AlphaFoldDB" id="T1H1Q9"/>
<dbReference type="PROSITE" id="PS01217">
    <property type="entry name" value="SUCCINYL_COA_LIG_3"/>
    <property type="match status" value="1"/>
</dbReference>
<dbReference type="InterPro" id="IPR005811">
    <property type="entry name" value="SUCC_ACL_C"/>
</dbReference>
<proteinExistence type="predicted"/>
<keyword evidence="4" id="KW-1185">Reference proteome</keyword>
<evidence type="ECO:0000313" key="4">
    <source>
        <dbReference type="Proteomes" id="UP000015102"/>
    </source>
</evidence>
<accession>T1H1Q9</accession>
<dbReference type="Proteomes" id="UP000015102">
    <property type="component" value="Unassembled WGS sequence"/>
</dbReference>
<dbReference type="InterPro" id="IPR016102">
    <property type="entry name" value="Succinyl-CoA_synth-like"/>
</dbReference>
<dbReference type="HOGENOM" id="CLU_1381159_0_0_1"/>
<dbReference type="GO" id="GO:0000166">
    <property type="term" value="F:nucleotide binding"/>
    <property type="evidence" value="ECO:0007669"/>
    <property type="project" value="UniProtKB-KW"/>
</dbReference>
<sequence length="198" mass="20223">MDGNIGCLVNGAGLAMATMDIIKLNGGSPANFLDVGGSVKEDQVLKAFQILTSDPNVKGILVNVFGGIVNCATIAKGVVAASKTLELKVPLVNNLNYVAMDGNIGCLVNGAGLAMATMDIIKLNGGSPANFLDVGGSVKEDQVLKAFQILTSDPNVKGILVNVFGGIVNCATIARGVVAASKTLELKVPLVVRLEGTN</sequence>
<dbReference type="GO" id="GO:0006099">
    <property type="term" value="P:tricarboxylic acid cycle"/>
    <property type="evidence" value="ECO:0007669"/>
    <property type="project" value="TreeGrafter"/>
</dbReference>
<name>T1H1Q9_MEGSC</name>
<dbReference type="InterPro" id="IPR017866">
    <property type="entry name" value="Succ-CoA_synthase_bsu_CS"/>
</dbReference>
<reference evidence="3" key="2">
    <citation type="submission" date="2015-06" db="UniProtKB">
        <authorList>
            <consortium name="EnsemblMetazoa"/>
        </authorList>
    </citation>
    <scope>IDENTIFICATION</scope>
</reference>
<feature type="domain" description="ATP-citrate synthase/succinyl-CoA ligase C-terminal" evidence="2">
    <location>
        <begin position="8"/>
        <end position="94"/>
    </location>
</feature>
<dbReference type="EnsemblMetazoa" id="MESCA010126-RA">
    <property type="protein sequence ID" value="MESCA010126-PA"/>
    <property type="gene ID" value="MESCA010126"/>
</dbReference>